<reference evidence="1 2" key="1">
    <citation type="journal article" date="2021" name="Cell Host Microbe">
        <title>in vivo commensal control of Clostridioides difficile virulence.</title>
        <authorList>
            <person name="Girinathan B.P."/>
            <person name="Dibenedetto N."/>
            <person name="Worley J.N."/>
            <person name="Peltier J."/>
            <person name="Arrieta-Ortiz M.L."/>
            <person name="Rupa Christinal Immanuel S."/>
            <person name="Lavin R."/>
            <person name="Delaney M.L."/>
            <person name="Cummins C."/>
            <person name="Hoffmann M."/>
            <person name="Luo Y."/>
            <person name="Gonzalez-Escalona N."/>
            <person name="Allard M."/>
            <person name="Onderdonk A.B."/>
            <person name="Gerber G.K."/>
            <person name="Sonenshein A.L."/>
            <person name="Baliga N."/>
            <person name="Dupuy B."/>
            <person name="Bry L."/>
        </authorList>
    </citation>
    <scope>NUCLEOTIDE SEQUENCE [LARGE SCALE GENOMIC DNA]</scope>
    <source>
        <strain evidence="1 2">DSM 599</strain>
    </source>
</reference>
<dbReference type="RefSeq" id="WP_221861739.1">
    <property type="nucleotide sequence ID" value="NZ_JAIKTU010000011.1"/>
</dbReference>
<comment type="caution">
    <text evidence="1">The sequence shown here is derived from an EMBL/GenBank/DDBJ whole genome shotgun (WGS) entry which is preliminary data.</text>
</comment>
<protein>
    <submittedName>
        <fullName evidence="1">Uncharacterized protein</fullName>
    </submittedName>
</protein>
<sequence>MLLRTIINKEKEIRKLSIELNNKRTLNDQIDSTVKRMNDNERKLIEFKYTNRNIYFGIKQNPFYDLM</sequence>
<name>A0ABS7L0A5_CLOSR</name>
<evidence type="ECO:0000313" key="2">
    <source>
        <dbReference type="Proteomes" id="UP001299068"/>
    </source>
</evidence>
<dbReference type="Proteomes" id="UP001299068">
    <property type="component" value="Unassembled WGS sequence"/>
</dbReference>
<gene>
    <name evidence="1" type="ORF">K5V21_13665</name>
</gene>
<accession>A0ABS7L0A5</accession>
<keyword evidence="2" id="KW-1185">Reference proteome</keyword>
<organism evidence="1 2">
    <name type="scientific">Clostridium sardiniense</name>
    <name type="common">Clostridium absonum</name>
    <dbReference type="NCBI Taxonomy" id="29369"/>
    <lineage>
        <taxon>Bacteria</taxon>
        <taxon>Bacillati</taxon>
        <taxon>Bacillota</taxon>
        <taxon>Clostridia</taxon>
        <taxon>Eubacteriales</taxon>
        <taxon>Clostridiaceae</taxon>
        <taxon>Clostridium</taxon>
    </lineage>
</organism>
<dbReference type="EMBL" id="JAIKTU010000011">
    <property type="protein sequence ID" value="MBY0756494.1"/>
    <property type="molecule type" value="Genomic_DNA"/>
</dbReference>
<proteinExistence type="predicted"/>
<evidence type="ECO:0000313" key="1">
    <source>
        <dbReference type="EMBL" id="MBY0756494.1"/>
    </source>
</evidence>